<proteinExistence type="predicted"/>
<gene>
    <name evidence="2" type="ORF">Q8A67_020633</name>
</gene>
<evidence type="ECO:0000256" key="1">
    <source>
        <dbReference type="SAM" id="MobiDB-lite"/>
    </source>
</evidence>
<dbReference type="EMBL" id="JAUYZG010000020">
    <property type="protein sequence ID" value="KAK2876537.1"/>
    <property type="molecule type" value="Genomic_DNA"/>
</dbReference>
<accession>A0AA88P836</accession>
<keyword evidence="3" id="KW-1185">Reference proteome</keyword>
<protein>
    <submittedName>
        <fullName evidence="2">Uncharacterized protein</fullName>
    </submittedName>
</protein>
<dbReference type="AlphaFoldDB" id="A0AA88P836"/>
<dbReference type="Proteomes" id="UP001187343">
    <property type="component" value="Unassembled WGS sequence"/>
</dbReference>
<feature type="region of interest" description="Disordered" evidence="1">
    <location>
        <begin position="105"/>
        <end position="134"/>
    </location>
</feature>
<evidence type="ECO:0000313" key="2">
    <source>
        <dbReference type="EMBL" id="KAK2876537.1"/>
    </source>
</evidence>
<name>A0AA88P836_9TELE</name>
<organism evidence="2 3">
    <name type="scientific">Cirrhinus molitorella</name>
    <name type="common">mud carp</name>
    <dbReference type="NCBI Taxonomy" id="172907"/>
    <lineage>
        <taxon>Eukaryota</taxon>
        <taxon>Metazoa</taxon>
        <taxon>Chordata</taxon>
        <taxon>Craniata</taxon>
        <taxon>Vertebrata</taxon>
        <taxon>Euteleostomi</taxon>
        <taxon>Actinopterygii</taxon>
        <taxon>Neopterygii</taxon>
        <taxon>Teleostei</taxon>
        <taxon>Ostariophysi</taxon>
        <taxon>Cypriniformes</taxon>
        <taxon>Cyprinidae</taxon>
        <taxon>Labeoninae</taxon>
        <taxon>Labeonini</taxon>
        <taxon>Cirrhinus</taxon>
    </lineage>
</organism>
<sequence>MALTESPLLTLTKEFSGVVAGHTATERQAFTHSSPAATGSSLVLQESCCSEDQPSTNKQTDKLSYMALFGTKRQWAENRLWGLWQGGCLLEGYVEEFVKFSHLPRSTGPRPEPACPECTPPEHTPEPVPPEHPPLTSPLGLPSISSSQSGGMWTTQMRIVLSLHYADLGATSGCPPRTSASGCLVRIRVHRHEAPCRNDATLPRKSGLF</sequence>
<comment type="caution">
    <text evidence="2">The sequence shown here is derived from an EMBL/GenBank/DDBJ whole genome shotgun (WGS) entry which is preliminary data.</text>
</comment>
<evidence type="ECO:0000313" key="3">
    <source>
        <dbReference type="Proteomes" id="UP001187343"/>
    </source>
</evidence>
<reference evidence="2" key="1">
    <citation type="submission" date="2023-08" db="EMBL/GenBank/DDBJ databases">
        <title>Chromosome-level Genome Assembly of mud carp (Cirrhinus molitorella).</title>
        <authorList>
            <person name="Liu H."/>
        </authorList>
    </citation>
    <scope>NUCLEOTIDE SEQUENCE</scope>
    <source>
        <strain evidence="2">Prfri</strain>
        <tissue evidence="2">Muscle</tissue>
    </source>
</reference>